<organism evidence="2">
    <name type="scientific">Arundo donax</name>
    <name type="common">Giant reed</name>
    <name type="synonym">Donax arundinaceus</name>
    <dbReference type="NCBI Taxonomy" id="35708"/>
    <lineage>
        <taxon>Eukaryota</taxon>
        <taxon>Viridiplantae</taxon>
        <taxon>Streptophyta</taxon>
        <taxon>Embryophyta</taxon>
        <taxon>Tracheophyta</taxon>
        <taxon>Spermatophyta</taxon>
        <taxon>Magnoliopsida</taxon>
        <taxon>Liliopsida</taxon>
        <taxon>Poales</taxon>
        <taxon>Poaceae</taxon>
        <taxon>PACMAD clade</taxon>
        <taxon>Arundinoideae</taxon>
        <taxon>Arundineae</taxon>
        <taxon>Arundo</taxon>
    </lineage>
</organism>
<evidence type="ECO:0000256" key="1">
    <source>
        <dbReference type="SAM" id="MobiDB-lite"/>
    </source>
</evidence>
<evidence type="ECO:0000313" key="2">
    <source>
        <dbReference type="EMBL" id="JAD88736.1"/>
    </source>
</evidence>
<reference evidence="2" key="2">
    <citation type="journal article" date="2015" name="Data Brief">
        <title>Shoot transcriptome of the giant reed, Arundo donax.</title>
        <authorList>
            <person name="Barrero R.A."/>
            <person name="Guerrero F.D."/>
            <person name="Moolhuijzen P."/>
            <person name="Goolsby J.A."/>
            <person name="Tidwell J."/>
            <person name="Bellgard S.E."/>
            <person name="Bellgard M.I."/>
        </authorList>
    </citation>
    <scope>NUCLEOTIDE SEQUENCE</scope>
    <source>
        <tissue evidence="2">Shoot tissue taken approximately 20 cm above the soil surface</tissue>
    </source>
</reference>
<sequence>MLSSHCLAGTVYIAENQAQNLVPLESLRQLPSRSKWWELEAREAERRGWREQEAPPRWWCWWRWLPSSAARGRSCGTGSTSTAAHARSRS</sequence>
<proteinExistence type="predicted"/>
<accession>A0A0A9DLQ2</accession>
<name>A0A0A9DLQ2_ARUDO</name>
<dbReference type="AlphaFoldDB" id="A0A0A9DLQ2"/>
<feature type="region of interest" description="Disordered" evidence="1">
    <location>
        <begin position="70"/>
        <end position="90"/>
    </location>
</feature>
<protein>
    <submittedName>
        <fullName evidence="2">Uncharacterized protein</fullName>
    </submittedName>
</protein>
<dbReference type="EMBL" id="GBRH01209159">
    <property type="protein sequence ID" value="JAD88736.1"/>
    <property type="molecule type" value="Transcribed_RNA"/>
</dbReference>
<reference evidence="2" key="1">
    <citation type="submission" date="2014-09" db="EMBL/GenBank/DDBJ databases">
        <authorList>
            <person name="Magalhaes I.L.F."/>
            <person name="Oliveira U."/>
            <person name="Santos F.R."/>
            <person name="Vidigal T.H.D.A."/>
            <person name="Brescovit A.D."/>
            <person name="Santos A.J."/>
        </authorList>
    </citation>
    <scope>NUCLEOTIDE SEQUENCE</scope>
    <source>
        <tissue evidence="2">Shoot tissue taken approximately 20 cm above the soil surface</tissue>
    </source>
</reference>